<feature type="region of interest" description="Disordered" evidence="1">
    <location>
        <begin position="1"/>
        <end position="84"/>
    </location>
</feature>
<feature type="compositionally biased region" description="Pro residues" evidence="1">
    <location>
        <begin position="65"/>
        <end position="79"/>
    </location>
</feature>
<keyword evidence="2" id="KW-0812">Transmembrane</keyword>
<dbReference type="KEGG" id="nav:JQS30_05125"/>
<feature type="transmembrane region" description="Helical" evidence="2">
    <location>
        <begin position="89"/>
        <end position="110"/>
    </location>
</feature>
<keyword evidence="2" id="KW-0472">Membrane</keyword>
<reference evidence="3" key="1">
    <citation type="submission" date="2021-02" db="EMBL/GenBank/DDBJ databases">
        <title>Natronoglycomyces albus gen. nov., sp. nov, a haloalkaliphilic actinobacterium from a soda solonchak soil.</title>
        <authorList>
            <person name="Sorokin D.Y."/>
            <person name="Khijniak T.V."/>
            <person name="Zakharycheva A.P."/>
            <person name="Boueva O.V."/>
            <person name="Ariskina E.V."/>
            <person name="Hahnke R.L."/>
            <person name="Bunk B."/>
            <person name="Sproer C."/>
            <person name="Schumann P."/>
            <person name="Evtushenko L.I."/>
            <person name="Kublanov I.V."/>
        </authorList>
    </citation>
    <scope>NUCLEOTIDE SEQUENCE</scope>
    <source>
        <strain evidence="3">DSM 106290</strain>
    </source>
</reference>
<dbReference type="RefSeq" id="WP_213172301.1">
    <property type="nucleotide sequence ID" value="NZ_CP070496.1"/>
</dbReference>
<accession>A0A895XRF4</accession>
<dbReference type="Proteomes" id="UP000662939">
    <property type="component" value="Chromosome"/>
</dbReference>
<gene>
    <name evidence="3" type="ORF">JQS30_05125</name>
</gene>
<keyword evidence="2" id="KW-1133">Transmembrane helix</keyword>
<feature type="compositionally biased region" description="Basic and acidic residues" evidence="1">
    <location>
        <begin position="1"/>
        <end position="11"/>
    </location>
</feature>
<evidence type="ECO:0000256" key="1">
    <source>
        <dbReference type="SAM" id="MobiDB-lite"/>
    </source>
</evidence>
<protein>
    <submittedName>
        <fullName evidence="3">Uncharacterized protein</fullName>
    </submittedName>
</protein>
<feature type="compositionally biased region" description="Pro residues" evidence="1">
    <location>
        <begin position="15"/>
        <end position="34"/>
    </location>
</feature>
<organism evidence="3 4">
    <name type="scientific">Natronoglycomyces albus</name>
    <dbReference type="NCBI Taxonomy" id="2811108"/>
    <lineage>
        <taxon>Bacteria</taxon>
        <taxon>Bacillati</taxon>
        <taxon>Actinomycetota</taxon>
        <taxon>Actinomycetes</taxon>
        <taxon>Glycomycetales</taxon>
        <taxon>Glycomycetaceae</taxon>
        <taxon>Natronoglycomyces</taxon>
    </lineage>
</organism>
<evidence type="ECO:0000313" key="4">
    <source>
        <dbReference type="Proteomes" id="UP000662939"/>
    </source>
</evidence>
<sequence>MHQDPHHDPNHGHVPSPPHDSYPGMAPRPTPVDPVGPQDSYPGMAPGPAPVDPTGSLSASALNPGTPPPVPNYGPPPVTPQKGSSTGTVIAVVLLLIIVIGGGGAGIWWYTSGDDESAPVIAEEGNGANDADESEPEADGGFPMDARTVHAEDWYHSDWHFTLTIDGEERKAHLIYVDRWDHADCSNVLEETQNPDLLVGNECLYGLEGHYERPDAGFEVCQRVFEFRTAEGAARAEAGIDFDPDDIFYAPVTCTRPLHEEVAWDTRITAHGRFLTVTVGAFTQEGPSSEDIQEFVSAVGYRHTEISNATMWLG</sequence>
<dbReference type="AlphaFoldDB" id="A0A895XRF4"/>
<evidence type="ECO:0000313" key="3">
    <source>
        <dbReference type="EMBL" id="QSB06292.1"/>
    </source>
</evidence>
<name>A0A895XRF4_9ACTN</name>
<dbReference type="EMBL" id="CP070496">
    <property type="protein sequence ID" value="QSB06292.1"/>
    <property type="molecule type" value="Genomic_DNA"/>
</dbReference>
<evidence type="ECO:0000256" key="2">
    <source>
        <dbReference type="SAM" id="Phobius"/>
    </source>
</evidence>
<proteinExistence type="predicted"/>
<keyword evidence="4" id="KW-1185">Reference proteome</keyword>